<dbReference type="GeneID" id="69025481"/>
<dbReference type="Pfam" id="PF14474">
    <property type="entry name" value="RTC4"/>
    <property type="match status" value="1"/>
</dbReference>
<protein>
    <recommendedName>
        <fullName evidence="5">Restriction of telomere capping protein 4</fullName>
    </recommendedName>
</protein>
<sequence>MEQAMARCRRFLKFACDFPGYRSRYKSVVHKKVQKHGRKILSRSVLHRTGYYGLRGHGIFSEHVVSHFKDAIDSLAGIDSVVSKYGTVVYAQVLVPEPLEMLVREDMRVDAKGTRRILKESNKMGNLLNLE</sequence>
<dbReference type="PANTHER" id="PTHR41391">
    <property type="entry name" value="RESTRICTION OF TELOMERE CAPPING PROTEIN 4"/>
    <property type="match status" value="1"/>
</dbReference>
<keyword evidence="10" id="KW-1185">Reference proteome</keyword>
<dbReference type="PANTHER" id="PTHR41391:SF1">
    <property type="entry name" value="RESTRICTION OF TELOMERE CAPPING PROTEIN 4"/>
    <property type="match status" value="1"/>
</dbReference>
<proteinExistence type="inferred from homology"/>
<evidence type="ECO:0000259" key="8">
    <source>
        <dbReference type="SMART" id="SM01312"/>
    </source>
</evidence>
<organism evidence="9 10">
    <name type="scientific">Ajellomyces dermatitidis (strain ER-3 / ATCC MYA-2586)</name>
    <name type="common">Blastomyces dermatitidis</name>
    <dbReference type="NCBI Taxonomy" id="559297"/>
    <lineage>
        <taxon>Eukaryota</taxon>
        <taxon>Fungi</taxon>
        <taxon>Dikarya</taxon>
        <taxon>Ascomycota</taxon>
        <taxon>Pezizomycotina</taxon>
        <taxon>Eurotiomycetes</taxon>
        <taxon>Eurotiomycetidae</taxon>
        <taxon>Onygenales</taxon>
        <taxon>Ajellomycetaceae</taxon>
        <taxon>Blastomyces</taxon>
    </lineage>
</organism>
<dbReference type="InterPro" id="IPR028094">
    <property type="entry name" value="RTC4_C"/>
</dbReference>
<evidence type="ECO:0000256" key="1">
    <source>
        <dbReference type="ARBA" id="ARBA00002738"/>
    </source>
</evidence>
<evidence type="ECO:0000313" key="9">
    <source>
        <dbReference type="EMBL" id="EEQ88015.1"/>
    </source>
</evidence>
<feature type="domain" description="Restriction of telomere capping protein 4 C-terminal" evidence="8">
    <location>
        <begin position="18"/>
        <end position="131"/>
    </location>
</feature>
<dbReference type="InterPro" id="IPR039024">
    <property type="entry name" value="RTC4"/>
</dbReference>
<evidence type="ECO:0000256" key="2">
    <source>
        <dbReference type="ARBA" id="ARBA00004123"/>
    </source>
</evidence>
<dbReference type="RefSeq" id="XP_045275241.1">
    <property type="nucleotide sequence ID" value="XM_045418734.1"/>
</dbReference>
<reference evidence="10" key="1">
    <citation type="journal article" date="2015" name="PLoS Genet.">
        <title>The dynamic genome and transcriptome of the human fungal pathogen Blastomyces and close relative Emmonsia.</title>
        <authorList>
            <person name="Munoz J.F."/>
            <person name="Gauthier G.M."/>
            <person name="Desjardins C.A."/>
            <person name="Gallo J.E."/>
            <person name="Holder J."/>
            <person name="Sullivan T.D."/>
            <person name="Marty A.J."/>
            <person name="Carmen J.C."/>
            <person name="Chen Z."/>
            <person name="Ding L."/>
            <person name="Gujja S."/>
            <person name="Magrini V."/>
            <person name="Misas E."/>
            <person name="Mitreva M."/>
            <person name="Priest M."/>
            <person name="Saif S."/>
            <person name="Whiston E.A."/>
            <person name="Young S."/>
            <person name="Zeng Q."/>
            <person name="Goldman W.E."/>
            <person name="Mardis E.R."/>
            <person name="Taylor J.W."/>
            <person name="McEwen J.G."/>
            <person name="Clay O.K."/>
            <person name="Klein B.S."/>
            <person name="Cuomo C.A."/>
        </authorList>
    </citation>
    <scope>NUCLEOTIDE SEQUENCE [LARGE SCALE GENOMIC DNA]</scope>
    <source>
        <strain evidence="10">ER-3 / ATCC MYA-2586</strain>
    </source>
</reference>
<evidence type="ECO:0000256" key="7">
    <source>
        <dbReference type="ARBA" id="ARBA00023242"/>
    </source>
</evidence>
<evidence type="ECO:0000256" key="4">
    <source>
        <dbReference type="ARBA" id="ARBA00009461"/>
    </source>
</evidence>
<name>A0ABP2EXM3_AJEDR</name>
<comment type="subcellular location">
    <subcellularLocation>
        <location evidence="3">Cytoplasm</location>
    </subcellularLocation>
    <subcellularLocation>
        <location evidence="2">Nucleus</location>
    </subcellularLocation>
</comment>
<comment type="function">
    <text evidence="1">May be involved in a process influencing telomere capping.</text>
</comment>
<keyword evidence="6" id="KW-0963">Cytoplasm</keyword>
<dbReference type="EMBL" id="EQ999975">
    <property type="protein sequence ID" value="EEQ88015.1"/>
    <property type="molecule type" value="Genomic_DNA"/>
</dbReference>
<evidence type="ECO:0000256" key="6">
    <source>
        <dbReference type="ARBA" id="ARBA00022490"/>
    </source>
</evidence>
<dbReference type="SMART" id="SM01312">
    <property type="entry name" value="RTC4"/>
    <property type="match status" value="1"/>
</dbReference>
<evidence type="ECO:0000256" key="3">
    <source>
        <dbReference type="ARBA" id="ARBA00004496"/>
    </source>
</evidence>
<evidence type="ECO:0000256" key="5">
    <source>
        <dbReference type="ARBA" id="ARBA00015162"/>
    </source>
</evidence>
<comment type="similarity">
    <text evidence="4">Belongs to the RTC4 family.</text>
</comment>
<dbReference type="Proteomes" id="UP000002039">
    <property type="component" value="Unassembled WGS sequence"/>
</dbReference>
<gene>
    <name evidence="9" type="ORF">BDCG_03135</name>
</gene>
<keyword evidence="7" id="KW-0539">Nucleus</keyword>
<evidence type="ECO:0000313" key="10">
    <source>
        <dbReference type="Proteomes" id="UP000002039"/>
    </source>
</evidence>
<accession>A0ABP2EXM3</accession>